<dbReference type="InterPro" id="IPR011478">
    <property type="entry name" value="DUF1585"/>
</dbReference>
<dbReference type="AlphaFoldDB" id="A0A517Y8L1"/>
<dbReference type="Proteomes" id="UP000315017">
    <property type="component" value="Chromosome"/>
</dbReference>
<keyword evidence="6" id="KW-1185">Reference proteome</keyword>
<gene>
    <name evidence="5" type="ORF">ETAA8_16690</name>
</gene>
<name>A0A517Y8L1_9BACT</name>
<dbReference type="InterPro" id="IPR013039">
    <property type="entry name" value="DUF1588"/>
</dbReference>
<dbReference type="GO" id="GO:0020037">
    <property type="term" value="F:heme binding"/>
    <property type="evidence" value="ECO:0007669"/>
    <property type="project" value="InterPro"/>
</dbReference>
<feature type="domain" description="Cytochrome c" evidence="4">
    <location>
        <begin position="546"/>
        <end position="628"/>
    </location>
</feature>
<proteinExistence type="predicted"/>
<dbReference type="RefSeq" id="WP_145087306.1">
    <property type="nucleotide sequence ID" value="NZ_CP036274.1"/>
</dbReference>
<keyword evidence="3" id="KW-0349">Heme</keyword>
<dbReference type="InterPro" id="IPR013042">
    <property type="entry name" value="DUF1592"/>
</dbReference>
<dbReference type="PROSITE" id="PS51007">
    <property type="entry name" value="CYTC"/>
    <property type="match status" value="1"/>
</dbReference>
<sequence length="1271" mass="136297">MRNLLLNLFCLFGLGVICIETLHANDTQQLQQLTVEESQKLAQDKSGRLALDGLKTLAPEAAKELAKHQGWLSLNGLKEISDDAAAALGQHKGDLQLNGLAKVSEATAAALAGHRGELSLNGLTAISDESARSLGKHTGGRLMLKGLTTLSTDAAKALAARKGGGPYQAVFLDGLTSLTPEGAAAMAESHGHNWHGNLPGFKTISVDVAQALAKRAGGLSMPGLTTISDDVAKALAGKLGGNLPRLTTLNVESAKAIAGPVPGQFHRTLNLDGLKSLPDDVAQAIGGKESRGNLHLDGLSVLTPVAAKAICQREGDLYLNGLTTITDDTLYALTEHKAPGFARPIVHLQGLTTLSDDGAAILAAWPKWSGEIPAISTLSKKVAMALAASRRWDGNLPAVKTISLDSAASLGQREGNLSLDGMTVLADDVAVALAQHHGGTLSLNGLKSLTDKSAAALAKHEGRLSLGGLTALSSGAAQSLATHKGDWLTLDGVETLDGEAAKAFAQRKGVVTLLGVKSLSPEAATVISVNSKVAIPAKFRTLAIRQPVATNETFFRSFLASHCAECHDGGAKEGEFTLDRLAKDNVAGRVDFALVLERLRAGDMPPTSEPRPKPDDVAHVTAWISAKLNSPLVAPPEHYAVQEKPIDGNRLPNAILFGGPRGPSVPPPPRLWRLSPAAYTKWTGEFNSSASGLQQPFGVIQETGIRDFAALYTPDEGATGLLLANAELIVEGQTRGHSLVNVNEKPEAGKEILWPTESRAKLASAAEQAALKSGLRVRQGNGVFAPVLHPHVKATREELERAIRQQYQSALARPPSEQELASVVALYATIAVDGDYSIAGKTILMAPLMTPEAILRFEVGLGPEIRSGVRSLSPRETALAISLALSTKRDPGLLSAAAAGKLTTREDVAESVRRILDDPKISKPLVIGFFREYFDYYRAPEVFKDPLPDYLTRRGQHYNPRGLVDNTDVLVLRILSKDKDVLKELLTTTESFNTHELFGPNGTLDGLRTGEALFRSFGPYALDHLGRQPPSGSRSEAKGDSTATFSNNERIGILMQPSWHVAWSTNFHNDIVRRGRWVREHLLGGRVPDLPINAAAMVPDDPHHTLRQRQMVTRASECWKCHVKMDELGLPFEDLDHYGMRRRGENVLDLAATAVANEKAKSKDQKIYRDVPLDTTGTIAYSGDPALDGPVRDAPEMLRRLAESDRVRQVFIRHVFRYFLGRNETPGDAVSLQEAEKAYLESGGSFKALLVSLLSSESFLYRTVPTEVAKN</sequence>
<keyword evidence="1 3" id="KW-0479">Metal-binding</keyword>
<dbReference type="EMBL" id="CP036274">
    <property type="protein sequence ID" value="QDU26589.1"/>
    <property type="molecule type" value="Genomic_DNA"/>
</dbReference>
<dbReference type="GO" id="GO:0046872">
    <property type="term" value="F:metal ion binding"/>
    <property type="evidence" value="ECO:0007669"/>
    <property type="project" value="UniProtKB-KW"/>
</dbReference>
<evidence type="ECO:0000256" key="1">
    <source>
        <dbReference type="ARBA" id="ARBA00022723"/>
    </source>
</evidence>
<dbReference type="OrthoDB" id="220161at2"/>
<dbReference type="GO" id="GO:0009055">
    <property type="term" value="F:electron transfer activity"/>
    <property type="evidence" value="ECO:0007669"/>
    <property type="project" value="InterPro"/>
</dbReference>
<dbReference type="KEGG" id="aagg:ETAA8_16690"/>
<evidence type="ECO:0000256" key="2">
    <source>
        <dbReference type="ARBA" id="ARBA00023004"/>
    </source>
</evidence>
<dbReference type="Pfam" id="PF07631">
    <property type="entry name" value="PSD4"/>
    <property type="match status" value="1"/>
</dbReference>
<reference evidence="5 6" key="1">
    <citation type="submission" date="2019-02" db="EMBL/GenBank/DDBJ databases">
        <title>Deep-cultivation of Planctomycetes and their phenomic and genomic characterization uncovers novel biology.</title>
        <authorList>
            <person name="Wiegand S."/>
            <person name="Jogler M."/>
            <person name="Boedeker C."/>
            <person name="Pinto D."/>
            <person name="Vollmers J."/>
            <person name="Rivas-Marin E."/>
            <person name="Kohn T."/>
            <person name="Peeters S.H."/>
            <person name="Heuer A."/>
            <person name="Rast P."/>
            <person name="Oberbeckmann S."/>
            <person name="Bunk B."/>
            <person name="Jeske O."/>
            <person name="Meyerdierks A."/>
            <person name="Storesund J.E."/>
            <person name="Kallscheuer N."/>
            <person name="Luecker S."/>
            <person name="Lage O.M."/>
            <person name="Pohl T."/>
            <person name="Merkel B.J."/>
            <person name="Hornburger P."/>
            <person name="Mueller R.-W."/>
            <person name="Bruemmer F."/>
            <person name="Labrenz M."/>
            <person name="Spormann A.M."/>
            <person name="Op den Camp H."/>
            <person name="Overmann J."/>
            <person name="Amann R."/>
            <person name="Jetten M.S.M."/>
            <person name="Mascher T."/>
            <person name="Medema M.H."/>
            <person name="Devos D.P."/>
            <person name="Kaster A.-K."/>
            <person name="Ovreas L."/>
            <person name="Rohde M."/>
            <person name="Galperin M.Y."/>
            <person name="Jogler C."/>
        </authorList>
    </citation>
    <scope>NUCLEOTIDE SEQUENCE [LARGE SCALE GENOMIC DNA]</scope>
    <source>
        <strain evidence="5 6">ETA_A8</strain>
    </source>
</reference>
<organism evidence="5 6">
    <name type="scientific">Anatilimnocola aggregata</name>
    <dbReference type="NCBI Taxonomy" id="2528021"/>
    <lineage>
        <taxon>Bacteria</taxon>
        <taxon>Pseudomonadati</taxon>
        <taxon>Planctomycetota</taxon>
        <taxon>Planctomycetia</taxon>
        <taxon>Pirellulales</taxon>
        <taxon>Pirellulaceae</taxon>
        <taxon>Anatilimnocola</taxon>
    </lineage>
</organism>
<dbReference type="InterPro" id="IPR009056">
    <property type="entry name" value="Cyt_c-like_dom"/>
</dbReference>
<dbReference type="Pfam" id="PF07627">
    <property type="entry name" value="PSCyt3"/>
    <property type="match status" value="1"/>
</dbReference>
<keyword evidence="2 3" id="KW-0408">Iron</keyword>
<accession>A0A517Y8L1</accession>
<protein>
    <recommendedName>
        <fullName evidence="4">Cytochrome c domain-containing protein</fullName>
    </recommendedName>
</protein>
<evidence type="ECO:0000313" key="6">
    <source>
        <dbReference type="Proteomes" id="UP000315017"/>
    </source>
</evidence>
<evidence type="ECO:0000259" key="4">
    <source>
        <dbReference type="PROSITE" id="PS51007"/>
    </source>
</evidence>
<evidence type="ECO:0000256" key="3">
    <source>
        <dbReference type="PROSITE-ProRule" id="PRU00433"/>
    </source>
</evidence>
<evidence type="ECO:0000313" key="5">
    <source>
        <dbReference type="EMBL" id="QDU26589.1"/>
    </source>
</evidence>
<dbReference type="Pfam" id="PF07624">
    <property type="entry name" value="PSD2"/>
    <property type="match status" value="1"/>
</dbReference>